<evidence type="ECO:0000313" key="8">
    <source>
        <dbReference type="EMBL" id="PNW79233.1"/>
    </source>
</evidence>
<dbReference type="GeneID" id="5723231"/>
<evidence type="ECO:0000256" key="4">
    <source>
        <dbReference type="PROSITE-ProRule" id="PRU00268"/>
    </source>
</evidence>
<dbReference type="PROSITE" id="PS51257">
    <property type="entry name" value="PROKAR_LIPOPROTEIN"/>
    <property type="match status" value="1"/>
</dbReference>
<dbReference type="EMBL" id="CM008970">
    <property type="protein sequence ID" value="PNW79233.1"/>
    <property type="molecule type" value="Genomic_DNA"/>
</dbReference>
<accession>A0A2K3DFB5</accession>
<dbReference type="SUPFAM" id="SSF54211">
    <property type="entry name" value="Ribosomal protein S5 domain 2-like"/>
    <property type="match status" value="1"/>
</dbReference>
<evidence type="ECO:0007829" key="10">
    <source>
        <dbReference type="PDB" id="7PKQ"/>
    </source>
</evidence>
<dbReference type="GO" id="GO:0005763">
    <property type="term" value="C:mitochondrial small ribosomal subunit"/>
    <property type="evidence" value="ECO:0000318"/>
    <property type="project" value="GO_Central"/>
</dbReference>
<dbReference type="Pfam" id="PF00333">
    <property type="entry name" value="Ribosomal_S5"/>
    <property type="match status" value="1"/>
</dbReference>
<reference evidence="8 9" key="1">
    <citation type="journal article" date="2007" name="Science">
        <title>The Chlamydomonas genome reveals the evolution of key animal and plant functions.</title>
        <authorList>
            <person name="Merchant S.S."/>
            <person name="Prochnik S.E."/>
            <person name="Vallon O."/>
            <person name="Harris E.H."/>
            <person name="Karpowicz S.J."/>
            <person name="Witman G.B."/>
            <person name="Terry A."/>
            <person name="Salamov A."/>
            <person name="Fritz-Laylin L.K."/>
            <person name="Marechal-Drouard L."/>
            <person name="Marshall W.F."/>
            <person name="Qu L.H."/>
            <person name="Nelson D.R."/>
            <person name="Sanderfoot A.A."/>
            <person name="Spalding M.H."/>
            <person name="Kapitonov V.V."/>
            <person name="Ren Q."/>
            <person name="Ferris P."/>
            <person name="Lindquist E."/>
            <person name="Shapiro H."/>
            <person name="Lucas S.M."/>
            <person name="Grimwood J."/>
            <person name="Schmutz J."/>
            <person name="Cardol P."/>
            <person name="Cerutti H."/>
            <person name="Chanfreau G."/>
            <person name="Chen C.L."/>
            <person name="Cognat V."/>
            <person name="Croft M.T."/>
            <person name="Dent R."/>
            <person name="Dutcher S."/>
            <person name="Fernandez E."/>
            <person name="Fukuzawa H."/>
            <person name="Gonzalez-Ballester D."/>
            <person name="Gonzalez-Halphen D."/>
            <person name="Hallmann A."/>
            <person name="Hanikenne M."/>
            <person name="Hippler M."/>
            <person name="Inwood W."/>
            <person name="Jabbari K."/>
            <person name="Kalanon M."/>
            <person name="Kuras R."/>
            <person name="Lefebvre P.A."/>
            <person name="Lemaire S.D."/>
            <person name="Lobanov A.V."/>
            <person name="Lohr M."/>
            <person name="Manuell A."/>
            <person name="Meier I."/>
            <person name="Mets L."/>
            <person name="Mittag M."/>
            <person name="Mittelmeier T."/>
            <person name="Moroney J.V."/>
            <person name="Moseley J."/>
            <person name="Napoli C."/>
            <person name="Nedelcu A.M."/>
            <person name="Niyogi K."/>
            <person name="Novoselov S.V."/>
            <person name="Paulsen I.T."/>
            <person name="Pazour G."/>
            <person name="Purton S."/>
            <person name="Ral J.P."/>
            <person name="Riano-Pachon D.M."/>
            <person name="Riekhof W."/>
            <person name="Rymarquis L."/>
            <person name="Schroda M."/>
            <person name="Stern D."/>
            <person name="Umen J."/>
            <person name="Willows R."/>
            <person name="Wilson N."/>
            <person name="Zimmer S.L."/>
            <person name="Allmer J."/>
            <person name="Balk J."/>
            <person name="Bisova K."/>
            <person name="Chen C.J."/>
            <person name="Elias M."/>
            <person name="Gendler K."/>
            <person name="Hauser C."/>
            <person name="Lamb M.R."/>
            <person name="Ledford H."/>
            <person name="Long J.C."/>
            <person name="Minagawa J."/>
            <person name="Page M.D."/>
            <person name="Pan J."/>
            <person name="Pootakham W."/>
            <person name="Roje S."/>
            <person name="Rose A."/>
            <person name="Stahlberg E."/>
            <person name="Terauchi A.M."/>
            <person name="Yang P."/>
            <person name="Ball S."/>
            <person name="Bowler C."/>
            <person name="Dieckmann C.L."/>
            <person name="Gladyshev V.N."/>
            <person name="Green P."/>
            <person name="Jorgensen R."/>
            <person name="Mayfield S."/>
            <person name="Mueller-Roeber B."/>
            <person name="Rajamani S."/>
            <person name="Sayre R.T."/>
            <person name="Brokstein P."/>
            <person name="Dubchak I."/>
            <person name="Goodstein D."/>
            <person name="Hornick L."/>
            <person name="Huang Y.W."/>
            <person name="Jhaveri J."/>
            <person name="Luo Y."/>
            <person name="Martinez D."/>
            <person name="Ngau W.C."/>
            <person name="Otillar B."/>
            <person name="Poliakov A."/>
            <person name="Porter A."/>
            <person name="Szajkowski L."/>
            <person name="Werner G."/>
            <person name="Zhou K."/>
            <person name="Grigoriev I.V."/>
            <person name="Rokhsar D.S."/>
            <person name="Grossman A.R."/>
        </authorList>
    </citation>
    <scope>NUCLEOTIDE SEQUENCE [LARGE SCALE GENOMIC DNA]</scope>
    <source>
        <strain evidence="9">CC-503</strain>
    </source>
</reference>
<dbReference type="Gene3D" id="3.30.160.20">
    <property type="match status" value="1"/>
</dbReference>
<dbReference type="PANTHER" id="PTHR48277">
    <property type="entry name" value="MITOCHONDRIAL RIBOSOMAL PROTEIN S5"/>
    <property type="match status" value="1"/>
</dbReference>
<dbReference type="Pfam" id="PF03719">
    <property type="entry name" value="Ribosomal_S5_C"/>
    <property type="match status" value="1"/>
</dbReference>
<evidence type="ECO:0000256" key="6">
    <source>
        <dbReference type="SAM" id="MobiDB-lite"/>
    </source>
</evidence>
<dbReference type="Proteomes" id="UP000006906">
    <property type="component" value="Chromosome 9"/>
</dbReference>
<feature type="region of interest" description="Disordered" evidence="6">
    <location>
        <begin position="153"/>
        <end position="178"/>
    </location>
</feature>
<dbReference type="InterPro" id="IPR013810">
    <property type="entry name" value="Ribosomal_uS5_N"/>
</dbReference>
<keyword evidence="2 4" id="KW-0689">Ribosomal protein</keyword>
<feature type="region of interest" description="Disordered" evidence="6">
    <location>
        <begin position="53"/>
        <end position="128"/>
    </location>
</feature>
<dbReference type="PANTHER" id="PTHR48277:SF1">
    <property type="entry name" value="MITOCHONDRIAL RIBOSOMAL PROTEIN S5"/>
    <property type="match status" value="1"/>
</dbReference>
<evidence type="ECO:0000256" key="5">
    <source>
        <dbReference type="RuleBase" id="RU003823"/>
    </source>
</evidence>
<keyword evidence="9" id="KW-1185">Reference proteome</keyword>
<dbReference type="SMR" id="A0A2K3DFB5"/>
<evidence type="ECO:0000259" key="7">
    <source>
        <dbReference type="PROSITE" id="PS50881"/>
    </source>
</evidence>
<comment type="similarity">
    <text evidence="1 5">Belongs to the universal ribosomal protein uS5 family.</text>
</comment>
<evidence type="ECO:0000256" key="2">
    <source>
        <dbReference type="ARBA" id="ARBA00022980"/>
    </source>
</evidence>
<feature type="compositionally biased region" description="Polar residues" evidence="6">
    <location>
        <begin position="53"/>
        <end position="67"/>
    </location>
</feature>
<dbReference type="Gene3D" id="3.30.230.10">
    <property type="match status" value="1"/>
</dbReference>
<dbReference type="RefSeq" id="XP_042921492.1">
    <property type="nucleotide sequence ID" value="XM_043066195.1"/>
</dbReference>
<dbReference type="SUPFAM" id="SSF54768">
    <property type="entry name" value="dsRNA-binding domain-like"/>
    <property type="match status" value="1"/>
</dbReference>
<dbReference type="OrthoDB" id="309483at2759"/>
<dbReference type="InterPro" id="IPR000851">
    <property type="entry name" value="Ribosomal_uS5"/>
</dbReference>
<dbReference type="GO" id="GO:0006412">
    <property type="term" value="P:translation"/>
    <property type="evidence" value="ECO:0000318"/>
    <property type="project" value="GO_Central"/>
</dbReference>
<dbReference type="Gramene" id="PNW79233">
    <property type="protein sequence ID" value="PNW79233"/>
    <property type="gene ID" value="CHLRE_09g407100v5"/>
</dbReference>
<dbReference type="GO" id="GO:0003723">
    <property type="term" value="F:RNA binding"/>
    <property type="evidence" value="ECO:0007669"/>
    <property type="project" value="InterPro"/>
</dbReference>
<reference evidence="10" key="2">
    <citation type="submission" date="2021-08" db="PDB data bank">
        <title>The Chlamydomonas mitochondrial ribosome: how to build a ribosome from RNA fragments.</title>
        <authorList>
            <person name="Waltz F."/>
            <person name="Salinas-Giege T."/>
            <person name="Englmeier R."/>
            <person name="Meichel H."/>
            <person name="Soufari H."/>
            <person name="Kuhn L."/>
            <person name="Pfeffer S."/>
            <person name="Foerster F."/>
            <person name="Engel B.D."/>
            <person name="Giege P."/>
            <person name="Drouard L."/>
            <person name="Hashem Y."/>
        </authorList>
    </citation>
    <scope>STRUCTURE BY ELECTRON MICROSCOPY (4.20 ANGSTROMS)</scope>
</reference>
<dbReference type="PROSITE" id="PS50881">
    <property type="entry name" value="S5_DSRBD"/>
    <property type="match status" value="1"/>
</dbReference>
<dbReference type="EMDB" id="EMD-13477"/>
<sequence>MLRGSILSAQSTGAFSCGAAAVMPSLRSANSLHGSFAASAAFSSPISTTTSCLDVSQNQERGLSTEATGEGESEDDPTYLRGIKTQSGLRNSDGDEEPPDRRKAYEFEPGGRGRGGGGGGGGAPFQRRPADAAAAGTDMLELVATARELFTRNVDSGSGGGGAGGGGGGGGGVGPLPPLPRELREALYGHRWDRVIVDVRRTHTPVRGRGKREEYTAMVATGNMRGVFGLGIGVAESAQLATARAHLDSLSRLAAVPLYRGHTLYTHVDHTFHRLSIRMMPRPAGWGLRCPDLLYELCGLVGLRDVSIRVRGQRGSRFFVAQCFQEALQKQTTPHDGVEATGMYIREVFRGGPGGRLPCGLRRGVDVM</sequence>
<dbReference type="KEGG" id="cre:CHLRE_09g407100v5"/>
<dbReference type="InterPro" id="IPR020568">
    <property type="entry name" value="Ribosomal_Su5_D2-typ_SF"/>
</dbReference>
<dbReference type="GO" id="GO:0003735">
    <property type="term" value="F:structural constituent of ribosome"/>
    <property type="evidence" value="ECO:0000318"/>
    <property type="project" value="GO_Central"/>
</dbReference>
<gene>
    <name evidence="8" type="ORF">CHLRE_09g407100v5</name>
</gene>
<keyword evidence="3 4" id="KW-0687">Ribonucleoprotein</keyword>
<feature type="domain" description="S5 DRBM" evidence="7">
    <location>
        <begin position="192"/>
        <end position="256"/>
    </location>
</feature>
<keyword evidence="10" id="KW-0002">3D-structure</keyword>
<dbReference type="FunFam" id="3.30.230.10:FF:000002">
    <property type="entry name" value="30S ribosomal protein S5"/>
    <property type="match status" value="1"/>
</dbReference>
<dbReference type="ExpressionAtlas" id="A0A2K3DFB5">
    <property type="expression patterns" value="baseline and differential"/>
</dbReference>
<dbReference type="AlphaFoldDB" id="A0A2K3DFB5"/>
<feature type="compositionally biased region" description="Gly residues" evidence="6">
    <location>
        <begin position="157"/>
        <end position="174"/>
    </location>
</feature>
<dbReference type="STRING" id="3055.A0A2K3DFB5"/>
<name>A0A2K3DFB5_CHLRE</name>
<evidence type="ECO:0000313" key="9">
    <source>
        <dbReference type="Proteomes" id="UP000006906"/>
    </source>
</evidence>
<feature type="compositionally biased region" description="Gly residues" evidence="6">
    <location>
        <begin position="112"/>
        <end position="123"/>
    </location>
</feature>
<evidence type="ECO:0000256" key="1">
    <source>
        <dbReference type="ARBA" id="ARBA00008945"/>
    </source>
</evidence>
<protein>
    <recommendedName>
        <fullName evidence="7">S5 DRBM domain-containing protein</fullName>
    </recommendedName>
</protein>
<dbReference type="InParanoid" id="A0A2K3DFB5"/>
<dbReference type="InterPro" id="IPR014721">
    <property type="entry name" value="Ribsml_uS5_D2-typ_fold_subgr"/>
</dbReference>
<proteinExistence type="evidence at protein level"/>
<evidence type="ECO:0000256" key="3">
    <source>
        <dbReference type="ARBA" id="ARBA00023274"/>
    </source>
</evidence>
<organism evidence="8 9">
    <name type="scientific">Chlamydomonas reinhardtii</name>
    <name type="common">Chlamydomonas smithii</name>
    <dbReference type="NCBI Taxonomy" id="3055"/>
    <lineage>
        <taxon>Eukaryota</taxon>
        <taxon>Viridiplantae</taxon>
        <taxon>Chlorophyta</taxon>
        <taxon>core chlorophytes</taxon>
        <taxon>Chlorophyceae</taxon>
        <taxon>CS clade</taxon>
        <taxon>Chlamydomonadales</taxon>
        <taxon>Chlamydomonadaceae</taxon>
        <taxon>Chlamydomonas</taxon>
    </lineage>
</organism>
<feature type="compositionally biased region" description="Basic and acidic residues" evidence="6">
    <location>
        <begin position="99"/>
        <end position="111"/>
    </location>
</feature>
<dbReference type="PDB" id="7PKQ">
    <property type="method" value="EM"/>
    <property type="resolution" value="4.20 A"/>
    <property type="chains" value="e=1-368"/>
</dbReference>
<dbReference type="InterPro" id="IPR005324">
    <property type="entry name" value="Ribosomal_uS5_C"/>
</dbReference>